<name>A0A3M7BGZ5_HORWE</name>
<dbReference type="EMBL" id="QWIM01000155">
    <property type="protein sequence ID" value="RMY38760.1"/>
    <property type="molecule type" value="Genomic_DNA"/>
</dbReference>
<accession>A0A3M7BGZ5</accession>
<feature type="compositionally biased region" description="Basic residues" evidence="4">
    <location>
        <begin position="1199"/>
        <end position="1218"/>
    </location>
</feature>
<dbReference type="GO" id="GO:0008094">
    <property type="term" value="F:ATP-dependent activity, acting on DNA"/>
    <property type="evidence" value="ECO:0007669"/>
    <property type="project" value="TreeGrafter"/>
</dbReference>
<gene>
    <name evidence="6" type="ORF">D0866_02383</name>
</gene>
<dbReference type="PANTHER" id="PTHR45626:SF51">
    <property type="entry name" value="SNF2-RELATED DOMAIN-CONTAINING PROTEIN"/>
    <property type="match status" value="1"/>
</dbReference>
<dbReference type="GO" id="GO:0006281">
    <property type="term" value="P:DNA repair"/>
    <property type="evidence" value="ECO:0007669"/>
    <property type="project" value="TreeGrafter"/>
</dbReference>
<feature type="compositionally biased region" description="Basic and acidic residues" evidence="4">
    <location>
        <begin position="280"/>
        <end position="289"/>
    </location>
</feature>
<dbReference type="VEuPathDB" id="FungiDB:BTJ68_06701"/>
<feature type="compositionally biased region" description="Polar residues" evidence="4">
    <location>
        <begin position="1225"/>
        <end position="1240"/>
    </location>
</feature>
<dbReference type="Pfam" id="PF00176">
    <property type="entry name" value="SNF2-rel_dom"/>
    <property type="match status" value="1"/>
</dbReference>
<keyword evidence="3" id="KW-0067">ATP-binding</keyword>
<feature type="region of interest" description="Disordered" evidence="4">
    <location>
        <begin position="1524"/>
        <end position="1559"/>
    </location>
</feature>
<organism evidence="6 7">
    <name type="scientific">Hortaea werneckii</name>
    <name type="common">Black yeast</name>
    <name type="synonym">Cladosporium werneckii</name>
    <dbReference type="NCBI Taxonomy" id="91943"/>
    <lineage>
        <taxon>Eukaryota</taxon>
        <taxon>Fungi</taxon>
        <taxon>Dikarya</taxon>
        <taxon>Ascomycota</taxon>
        <taxon>Pezizomycotina</taxon>
        <taxon>Dothideomycetes</taxon>
        <taxon>Dothideomycetidae</taxon>
        <taxon>Mycosphaerellales</taxon>
        <taxon>Teratosphaeriaceae</taxon>
        <taxon>Hortaea</taxon>
    </lineage>
</organism>
<comment type="caution">
    <text evidence="6">The sequence shown here is derived from an EMBL/GenBank/DDBJ whole genome shotgun (WGS) entry which is preliminary data.</text>
</comment>
<keyword evidence="1" id="KW-0547">Nucleotide-binding</keyword>
<dbReference type="Gene3D" id="3.40.50.300">
    <property type="entry name" value="P-loop containing nucleotide triphosphate hydrolases"/>
    <property type="match status" value="2"/>
</dbReference>
<dbReference type="GO" id="GO:0005524">
    <property type="term" value="F:ATP binding"/>
    <property type="evidence" value="ECO:0007669"/>
    <property type="project" value="UniProtKB-KW"/>
</dbReference>
<dbReference type="InterPro" id="IPR027417">
    <property type="entry name" value="P-loop_NTPase"/>
</dbReference>
<keyword evidence="2" id="KW-0378">Hydrolase</keyword>
<feature type="compositionally biased region" description="Acidic residues" evidence="4">
    <location>
        <begin position="1526"/>
        <end position="1538"/>
    </location>
</feature>
<evidence type="ECO:0000256" key="2">
    <source>
        <dbReference type="ARBA" id="ARBA00022801"/>
    </source>
</evidence>
<feature type="compositionally biased region" description="Polar residues" evidence="4">
    <location>
        <begin position="290"/>
        <end position="317"/>
    </location>
</feature>
<sequence>MASGIFASLFRRAPQAPANPIHFPYTAATNPFVAKRTWPPDFSKLSKQHQFRLERRYRRRTKLKWARPNWTKAVKLTQWGTILFVCVYGALYLDMGQGESAFDGVRRWYAGQIGDLQGARAAKDGKGSDLGPAANMKATALLAVPTLALAFATHNTIDTATLQQPTCDDTQPRALSIFGLATQSRDCISALYAYAASVSAAAHYHESFAAQIAEFESNYDRLCRWQRLEKPPPPMTCKHVEHFEKLKLRYEERKGVQNDLSSGFETVMGICAPGGSIDPRLGEHEKREGPTSQYTGSDVSSGAERSTPATSPESSNEAFYGSRMKSEGNSGLSQDALDFRQDLRNYLPLGCITCRDYTTFDSSGEPAGWQDIDSVAVTYRNDAGVYGILSKLTEAGWIRLQFSRSVLDPAFIIWRIYILPGDIGHRFIDRQNKRLWSALEGLIPDVDVSRDTWEGRYTPETEQKFDPWAACDEGSLFYMFNTLPSPGPEKGLVEEKYAREALEDILDPSSQLRGLRTALYPYQRRSAGLMLQRESISTLQLDPRLEQRTAPDGTVFYYSARDLLFLKQPRYYEACRGGILAETMGLGKTVILLAMILATKDHPPKVPTEYNTVGTRPKSGSLAEMAVSAINRKAVPWKVEFDRIRHATGDDMQSCIDRIEKSPPCYHIPMEPQRWNRKTIVPPPKKMTLASTTLIVVPRNLCKQWQSELMKHVDESALKVLVMEDLKRALPPPSELRTYDVVLFSRNRFEMEIRDGSDEQGRRILATQLACRCPYIGATRTRDCNCLRSNDLYDSPLKHLHFKRLIIDEGHFFSNSGSTAVAVANKLVKADHRWVVSGTPAKDLLGVEVDISGAENSWQKSGTSSSRDAVLEQRKFFSLKEDTAGAVKSLGSLATHFLKIRPWCPSEAGERKAEWDDYIYRHQDCRKRTYSGFSTGLRRTLEAMVVKTQPEDVERDMELPPLSHEIIRLEPSFYDKLTANLFTLVLTANAVTSERTDADYLFHKNSAKARYHLIHNLRQSAFFWTGFSEADVEASIKNSNGYLSKDGTACSQEDRQLLTEMLVCAETTKNTVGWASMSRSHELGLFIENWPSESAEHWAFSESRSPLLTGVSQLLEAQKYVNQRAGTHDPGEGLAGAGIRSLAPARHGTSKEEAKDTKKVEKPLLTKSGIPTSSLDGEPTLKRRSSASGRGAKSPQQKKITKTFKPTKLKSPRGKAVSKPRDDMSNTASLSTVTASSDNARMSRKRRHSEIESVDYPPESQYLQSRIVGTTSAKLSYLVSQIVKHYRDEKILVFYDGDNIAYYIAQVLELLHIKHEIYAKSLAAHLKSEYVVRFDQEQQDRVLLMDVKQAAFGLNLSSASRIYFVNPVCRPNIEAQAIKRAHRIGQTRKVHVETLVLKGSIEEKMLERSKRMTRVEHMDAKVLEDDGGMREIIQSARLIPLTEDEQNGRAQMALMEEPQQLWGRPGWQETVQPLPSNHLPSEKKRKTTFIDVTNADEEMRMIDEDHEADSKPKQQVSTFADCTNPDQDEALVDTDASDNEPLMSRRRRKMSSESVAVRSGDARLRNDANPLLNQMAPMEQLAPIPSPLTSPQREPSQHYGMARRLDMPLAPSESIGRMDMGNDEDLNWKQIASLQYPVPLPDNEEKGNLLRDIVRML</sequence>
<feature type="domain" description="Helicase C-terminal" evidence="5">
    <location>
        <begin position="1278"/>
        <end position="1433"/>
    </location>
</feature>
<evidence type="ECO:0000256" key="1">
    <source>
        <dbReference type="ARBA" id="ARBA00022741"/>
    </source>
</evidence>
<dbReference type="GO" id="GO:0016787">
    <property type="term" value="F:hydrolase activity"/>
    <property type="evidence" value="ECO:0007669"/>
    <property type="project" value="UniProtKB-KW"/>
</dbReference>
<evidence type="ECO:0000256" key="3">
    <source>
        <dbReference type="ARBA" id="ARBA00022840"/>
    </source>
</evidence>
<dbReference type="Pfam" id="PF00271">
    <property type="entry name" value="Helicase_C"/>
    <property type="match status" value="1"/>
</dbReference>
<dbReference type="SMART" id="SM00487">
    <property type="entry name" value="DEXDc"/>
    <property type="match status" value="1"/>
</dbReference>
<dbReference type="GO" id="GO:0005634">
    <property type="term" value="C:nucleus"/>
    <property type="evidence" value="ECO:0007669"/>
    <property type="project" value="TreeGrafter"/>
</dbReference>
<evidence type="ECO:0000313" key="7">
    <source>
        <dbReference type="Proteomes" id="UP000276864"/>
    </source>
</evidence>
<feature type="region of interest" description="Disordered" evidence="4">
    <location>
        <begin position="275"/>
        <end position="328"/>
    </location>
</feature>
<protein>
    <recommendedName>
        <fullName evidence="5">Helicase C-terminal domain-containing protein</fullName>
    </recommendedName>
</protein>
<dbReference type="InterPro" id="IPR014001">
    <property type="entry name" value="Helicase_ATP-bd"/>
</dbReference>
<dbReference type="SUPFAM" id="SSF52540">
    <property type="entry name" value="P-loop containing nucleoside triphosphate hydrolases"/>
    <property type="match status" value="2"/>
</dbReference>
<reference evidence="6 7" key="1">
    <citation type="journal article" date="2018" name="BMC Genomics">
        <title>Genomic evidence for intraspecific hybridization in a clonal and extremely halotolerant yeast.</title>
        <authorList>
            <person name="Gostincar C."/>
            <person name="Stajich J.E."/>
            <person name="Zupancic J."/>
            <person name="Zalar P."/>
            <person name="Gunde-Cimerman N."/>
        </authorList>
    </citation>
    <scope>NUCLEOTIDE SEQUENCE [LARGE SCALE GENOMIC DNA]</scope>
    <source>
        <strain evidence="6 7">EXF-6651</strain>
    </source>
</reference>
<evidence type="ECO:0000259" key="5">
    <source>
        <dbReference type="PROSITE" id="PS51194"/>
    </source>
</evidence>
<feature type="region of interest" description="Disordered" evidence="4">
    <location>
        <begin position="1143"/>
        <end position="1252"/>
    </location>
</feature>
<dbReference type="InterPro" id="IPR001650">
    <property type="entry name" value="Helicase_C-like"/>
</dbReference>
<dbReference type="PANTHER" id="PTHR45626">
    <property type="entry name" value="TRANSCRIPTION TERMINATION FACTOR 2-RELATED"/>
    <property type="match status" value="1"/>
</dbReference>
<dbReference type="CDD" id="cd18793">
    <property type="entry name" value="SF2_C_SNF"/>
    <property type="match status" value="1"/>
</dbReference>
<dbReference type="InterPro" id="IPR049730">
    <property type="entry name" value="SNF2/RAD54-like_C"/>
</dbReference>
<evidence type="ECO:0000313" key="6">
    <source>
        <dbReference type="EMBL" id="RMY38760.1"/>
    </source>
</evidence>
<dbReference type="Proteomes" id="UP000276864">
    <property type="component" value="Unassembled WGS sequence"/>
</dbReference>
<dbReference type="PROSITE" id="PS51194">
    <property type="entry name" value="HELICASE_CTER"/>
    <property type="match status" value="1"/>
</dbReference>
<feature type="compositionally biased region" description="Basic and acidic residues" evidence="4">
    <location>
        <begin position="1149"/>
        <end position="1164"/>
    </location>
</feature>
<dbReference type="InterPro" id="IPR000330">
    <property type="entry name" value="SNF2_N"/>
</dbReference>
<dbReference type="InterPro" id="IPR050628">
    <property type="entry name" value="SNF2_RAD54_helicase_TF"/>
</dbReference>
<proteinExistence type="predicted"/>
<evidence type="ECO:0000256" key="4">
    <source>
        <dbReference type="SAM" id="MobiDB-lite"/>
    </source>
</evidence>